<proteinExistence type="predicted"/>
<keyword evidence="1" id="KW-0560">Oxidoreductase</keyword>
<accession>A0A835Y612</accession>
<comment type="caution">
    <text evidence="4">The sequence shown here is derived from an EMBL/GenBank/DDBJ whole genome shotgun (WGS) entry which is preliminary data.</text>
</comment>
<dbReference type="GO" id="GO:0004497">
    <property type="term" value="F:monooxygenase activity"/>
    <property type="evidence" value="ECO:0007669"/>
    <property type="project" value="UniProtKB-KW"/>
</dbReference>
<dbReference type="SUPFAM" id="SSF51905">
    <property type="entry name" value="FAD/NAD(P)-binding domain"/>
    <property type="match status" value="1"/>
</dbReference>
<evidence type="ECO:0000313" key="4">
    <source>
        <dbReference type="EMBL" id="KAG2496653.1"/>
    </source>
</evidence>
<evidence type="ECO:0000256" key="1">
    <source>
        <dbReference type="ARBA" id="ARBA00023002"/>
    </source>
</evidence>
<dbReference type="PANTHER" id="PTHR13789:SF309">
    <property type="entry name" value="PUTATIVE (AFU_ORTHOLOGUE AFUA_6G14510)-RELATED"/>
    <property type="match status" value="1"/>
</dbReference>
<dbReference type="InterPro" id="IPR036188">
    <property type="entry name" value="FAD/NAD-bd_sf"/>
</dbReference>
<dbReference type="GO" id="GO:0071949">
    <property type="term" value="F:FAD binding"/>
    <property type="evidence" value="ECO:0007669"/>
    <property type="project" value="InterPro"/>
</dbReference>
<dbReference type="OrthoDB" id="47494at2759"/>
<dbReference type="EMBL" id="JAEHOE010000018">
    <property type="protein sequence ID" value="KAG2496653.1"/>
    <property type="molecule type" value="Genomic_DNA"/>
</dbReference>
<evidence type="ECO:0000259" key="3">
    <source>
        <dbReference type="Pfam" id="PF01494"/>
    </source>
</evidence>
<name>A0A835Y612_9CHLO</name>
<evidence type="ECO:0000313" key="5">
    <source>
        <dbReference type="Proteomes" id="UP000612055"/>
    </source>
</evidence>
<dbReference type="Pfam" id="PF01494">
    <property type="entry name" value="FAD_binding_3"/>
    <property type="match status" value="1"/>
</dbReference>
<dbReference type="AlphaFoldDB" id="A0A835Y612"/>
<dbReference type="Proteomes" id="UP000612055">
    <property type="component" value="Unassembled WGS sequence"/>
</dbReference>
<sequence>MRRELTDLPRPVDVHVFEQTSGTAMNGGGLTLAPNGMRVLSRLGLEEQLAGQAGEELAEFAFCRPDGSPIVSFNTRARERYGHPAVGFRRFRLRQALLAAAQAGGGVTVHTGQRLASLDCGSLGGADGPPRPAVLSFEGGGSFSADLVVGCDGLRSVVRTAVRGADEPPPRYTGFEEVVAITRDRCADLVPPGRVNILVGPGERQFGCYGVGPDCMWFASQRRPASPDSWGTLQTEEEREAARREVLTEFKGWSLVERLVQREVSVMIRVGIFDREPVEAWSRGCVVLAGDAASPIPPNLGQGGNKALEDAGVLVGALKRCNGDLPQALALYQRLRIPRAADILNNTRAGGTISNLENPVAVWARDMVLKLFVTLNGGLPLGWLWSYDTERAVREARM</sequence>
<dbReference type="PRINTS" id="PR00420">
    <property type="entry name" value="RNGMNOXGNASE"/>
</dbReference>
<dbReference type="InterPro" id="IPR002938">
    <property type="entry name" value="FAD-bd"/>
</dbReference>
<keyword evidence="2" id="KW-0503">Monooxygenase</keyword>
<evidence type="ECO:0000256" key="2">
    <source>
        <dbReference type="ARBA" id="ARBA00023033"/>
    </source>
</evidence>
<reference evidence="4" key="1">
    <citation type="journal article" date="2020" name="bioRxiv">
        <title>Comparative genomics of Chlamydomonas.</title>
        <authorList>
            <person name="Craig R.J."/>
            <person name="Hasan A.R."/>
            <person name="Ness R.W."/>
            <person name="Keightley P.D."/>
        </authorList>
    </citation>
    <scope>NUCLEOTIDE SEQUENCE</scope>
    <source>
        <strain evidence="4">CCAP 11/70</strain>
    </source>
</reference>
<organism evidence="4 5">
    <name type="scientific">Edaphochlamys debaryana</name>
    <dbReference type="NCBI Taxonomy" id="47281"/>
    <lineage>
        <taxon>Eukaryota</taxon>
        <taxon>Viridiplantae</taxon>
        <taxon>Chlorophyta</taxon>
        <taxon>core chlorophytes</taxon>
        <taxon>Chlorophyceae</taxon>
        <taxon>CS clade</taxon>
        <taxon>Chlamydomonadales</taxon>
        <taxon>Chlamydomonadales incertae sedis</taxon>
        <taxon>Edaphochlamys</taxon>
    </lineage>
</organism>
<gene>
    <name evidence="4" type="ORF">HYH03_005473</name>
</gene>
<dbReference type="PANTHER" id="PTHR13789">
    <property type="entry name" value="MONOOXYGENASE"/>
    <property type="match status" value="1"/>
</dbReference>
<feature type="domain" description="FAD-binding" evidence="3">
    <location>
        <begin position="12"/>
        <end position="346"/>
    </location>
</feature>
<keyword evidence="5" id="KW-1185">Reference proteome</keyword>
<dbReference type="InterPro" id="IPR050493">
    <property type="entry name" value="FAD-dep_Monooxygenase_BioMet"/>
</dbReference>
<dbReference type="Gene3D" id="3.50.50.60">
    <property type="entry name" value="FAD/NAD(P)-binding domain"/>
    <property type="match status" value="1"/>
</dbReference>
<protein>
    <recommendedName>
        <fullName evidence="3">FAD-binding domain-containing protein</fullName>
    </recommendedName>
</protein>